<keyword evidence="3" id="KW-1185">Reference proteome</keyword>
<sequence length="183" mass="20633">MTRLSVSLIPSIVSYTSAVMYFAIRDLQLCYNIVSKHFLSITSIICASPRTIHTATIHGYSGNPQNNLAFVLHHRSLRRFCLPRFFLVHWRQRFKFKLDGGSSSELSDAIFLLGHWALEVSNLVQLWGRYSSSNPSHAPRTIRPTASESYSSRTRAVGPEYSLSAHSLPSARRGSFSALRTRC</sequence>
<protein>
    <submittedName>
        <fullName evidence="2">Uncharacterized protein</fullName>
    </submittedName>
</protein>
<feature type="region of interest" description="Disordered" evidence="1">
    <location>
        <begin position="132"/>
        <end position="151"/>
    </location>
</feature>
<dbReference type="EMBL" id="ML122293">
    <property type="protein sequence ID" value="RPD55665.1"/>
    <property type="molecule type" value="Genomic_DNA"/>
</dbReference>
<proteinExistence type="predicted"/>
<dbReference type="Proteomes" id="UP000313359">
    <property type="component" value="Unassembled WGS sequence"/>
</dbReference>
<evidence type="ECO:0000256" key="1">
    <source>
        <dbReference type="SAM" id="MobiDB-lite"/>
    </source>
</evidence>
<organism evidence="2 3">
    <name type="scientific">Lentinus tigrinus ALCF2SS1-6</name>
    <dbReference type="NCBI Taxonomy" id="1328759"/>
    <lineage>
        <taxon>Eukaryota</taxon>
        <taxon>Fungi</taxon>
        <taxon>Dikarya</taxon>
        <taxon>Basidiomycota</taxon>
        <taxon>Agaricomycotina</taxon>
        <taxon>Agaricomycetes</taxon>
        <taxon>Polyporales</taxon>
        <taxon>Polyporaceae</taxon>
        <taxon>Lentinus</taxon>
    </lineage>
</organism>
<accession>A0A5C2RX31</accession>
<name>A0A5C2RX31_9APHY</name>
<gene>
    <name evidence="2" type="ORF">L227DRAFT_298020</name>
</gene>
<reference evidence="2" key="1">
    <citation type="journal article" date="2018" name="Genome Biol. Evol.">
        <title>Genomics and development of Lentinus tigrinus, a white-rot wood-decaying mushroom with dimorphic fruiting bodies.</title>
        <authorList>
            <person name="Wu B."/>
            <person name="Xu Z."/>
            <person name="Knudson A."/>
            <person name="Carlson A."/>
            <person name="Chen N."/>
            <person name="Kovaka S."/>
            <person name="LaButti K."/>
            <person name="Lipzen A."/>
            <person name="Pennachio C."/>
            <person name="Riley R."/>
            <person name="Schakwitz W."/>
            <person name="Umezawa K."/>
            <person name="Ohm R.A."/>
            <person name="Grigoriev I.V."/>
            <person name="Nagy L.G."/>
            <person name="Gibbons J."/>
            <person name="Hibbett D."/>
        </authorList>
    </citation>
    <scope>NUCLEOTIDE SEQUENCE [LARGE SCALE GENOMIC DNA]</scope>
    <source>
        <strain evidence="2">ALCF2SS1-6</strain>
    </source>
</reference>
<dbReference type="AlphaFoldDB" id="A0A5C2RX31"/>
<evidence type="ECO:0000313" key="3">
    <source>
        <dbReference type="Proteomes" id="UP000313359"/>
    </source>
</evidence>
<evidence type="ECO:0000313" key="2">
    <source>
        <dbReference type="EMBL" id="RPD55665.1"/>
    </source>
</evidence>